<dbReference type="STRING" id="278856.A0A212EWZ6"/>
<dbReference type="InterPro" id="IPR045851">
    <property type="entry name" value="AMP-bd_C_sf"/>
</dbReference>
<evidence type="ECO:0000256" key="4">
    <source>
        <dbReference type="ARBA" id="ARBA00039638"/>
    </source>
</evidence>
<dbReference type="Gene3D" id="3.40.50.12780">
    <property type="entry name" value="N-terminal domain of ligase-like"/>
    <property type="match status" value="1"/>
</dbReference>
<evidence type="ECO:0000259" key="8">
    <source>
        <dbReference type="Pfam" id="PF00501"/>
    </source>
</evidence>
<protein>
    <recommendedName>
        <fullName evidence="4">Medium-chain acyl-CoA ligase ACSF2, mitochondrial</fullName>
    </recommendedName>
</protein>
<dbReference type="Proteomes" id="UP000007151">
    <property type="component" value="Unassembled WGS sequence"/>
</dbReference>
<dbReference type="Pfam" id="PF13193">
    <property type="entry name" value="AMP-binding_C"/>
    <property type="match status" value="1"/>
</dbReference>
<sequence>MKKELLPKKSATTIQTRLLNFKQNELTIKEYGKQITEMFVDLTISQADNDPETYKVLKPLNEKQAIKRFADGLRNRRTGTIITARNFTSLKDAIQSALDEELPSTSNSNLMSINKKVSCFRNSRGRYNYRGNQYRGYRAHPQHGGGMSRGQQPTWRGTQRGRSWRGNSRPYQNRGKPKAALDSELAIVNNTYFSGIRNEFNLGHQIVCIQAPLFHALGSIVTLLSCLQHGATVILASPAYSPSASLRAICAEKCTAITGTPTMYVDILSIMKGKGDLPINLNMALAAGAPCSPELIHRIKAQLKCKSVRALYGLTETAACVFQSLATDDVNTVSQTVGYITDHVELKVVDSNSNIVPFGCSGELMVKGYNNMICYLDDPEKTKEIMTEDGWLHTGDIFIINPDGYGKIIGRAKDIIVRGGENIAPKEIEDCLNTHPDVIESQVIGVSDERLGEELCAVVRIRENATFTSNDLKKHFMGKLATFKIPKILKITQEFPKTTSGKIQKYRLKELVESGKI</sequence>
<dbReference type="KEGG" id="dpl:KGM_201059"/>
<name>A0A212EWZ6_DANPL</name>
<evidence type="ECO:0000256" key="7">
    <source>
        <dbReference type="SAM" id="MobiDB-lite"/>
    </source>
</evidence>
<comment type="function">
    <text evidence="3">Acyl-CoA synthases catalyze the initial reaction in fatty acid metabolism, by forming a thioester with CoA. Has some preference toward medium-chain substrates. Plays a role in adipocyte differentiation.</text>
</comment>
<feature type="domain" description="AMP-binding enzyme C-terminal" evidence="9">
    <location>
        <begin position="427"/>
        <end position="502"/>
    </location>
</feature>
<feature type="domain" description="AMP-dependent synthetase/ligase" evidence="8">
    <location>
        <begin position="175"/>
        <end position="376"/>
    </location>
</feature>
<evidence type="ECO:0000256" key="1">
    <source>
        <dbReference type="ARBA" id="ARBA00006432"/>
    </source>
</evidence>
<evidence type="ECO:0000313" key="11">
    <source>
        <dbReference type="Proteomes" id="UP000007151"/>
    </source>
</evidence>
<dbReference type="InterPro" id="IPR000873">
    <property type="entry name" value="AMP-dep_synth/lig_dom"/>
</dbReference>
<dbReference type="SUPFAM" id="SSF56801">
    <property type="entry name" value="Acetyl-CoA synthetase-like"/>
    <property type="match status" value="1"/>
</dbReference>
<dbReference type="FunFam" id="3.30.300.30:FF:000008">
    <property type="entry name" value="2,3-dihydroxybenzoate-AMP ligase"/>
    <property type="match status" value="1"/>
</dbReference>
<organism evidence="10 11">
    <name type="scientific">Danaus plexippus plexippus</name>
    <dbReference type="NCBI Taxonomy" id="278856"/>
    <lineage>
        <taxon>Eukaryota</taxon>
        <taxon>Metazoa</taxon>
        <taxon>Ecdysozoa</taxon>
        <taxon>Arthropoda</taxon>
        <taxon>Hexapoda</taxon>
        <taxon>Insecta</taxon>
        <taxon>Pterygota</taxon>
        <taxon>Neoptera</taxon>
        <taxon>Endopterygota</taxon>
        <taxon>Lepidoptera</taxon>
        <taxon>Glossata</taxon>
        <taxon>Ditrysia</taxon>
        <taxon>Papilionoidea</taxon>
        <taxon>Nymphalidae</taxon>
        <taxon>Danainae</taxon>
        <taxon>Danaini</taxon>
        <taxon>Danaina</taxon>
        <taxon>Danaus</taxon>
        <taxon>Danaus</taxon>
    </lineage>
</organism>
<dbReference type="InParanoid" id="A0A212EWZ6"/>
<dbReference type="InterPro" id="IPR042099">
    <property type="entry name" value="ANL_N_sf"/>
</dbReference>
<dbReference type="GO" id="GO:0006631">
    <property type="term" value="P:fatty acid metabolic process"/>
    <property type="evidence" value="ECO:0007669"/>
    <property type="project" value="TreeGrafter"/>
</dbReference>
<accession>A0A212EWZ6</accession>
<reference evidence="10 11" key="1">
    <citation type="journal article" date="2011" name="Cell">
        <title>The monarch butterfly genome yields insights into long-distance migration.</title>
        <authorList>
            <person name="Zhan S."/>
            <person name="Merlin C."/>
            <person name="Boore J.L."/>
            <person name="Reppert S.M."/>
        </authorList>
    </citation>
    <scope>NUCLEOTIDE SEQUENCE [LARGE SCALE GENOMIC DNA]</scope>
    <source>
        <strain evidence="10">F-2</strain>
    </source>
</reference>
<dbReference type="InterPro" id="IPR025110">
    <property type="entry name" value="AMP-bd_C"/>
</dbReference>
<dbReference type="EMBL" id="AGBW02011855">
    <property type="protein sequence ID" value="OWR46020.1"/>
    <property type="molecule type" value="Genomic_DNA"/>
</dbReference>
<dbReference type="GO" id="GO:0031956">
    <property type="term" value="F:medium-chain fatty acid-CoA ligase activity"/>
    <property type="evidence" value="ECO:0007669"/>
    <property type="project" value="UniProtKB-EC"/>
</dbReference>
<comment type="similarity">
    <text evidence="1">Belongs to the ATP-dependent AMP-binding enzyme family.</text>
</comment>
<proteinExistence type="inferred from homology"/>
<evidence type="ECO:0000256" key="3">
    <source>
        <dbReference type="ARBA" id="ARBA00037247"/>
    </source>
</evidence>
<dbReference type="Gene3D" id="3.30.300.30">
    <property type="match status" value="1"/>
</dbReference>
<evidence type="ECO:0000256" key="5">
    <source>
        <dbReference type="ARBA" id="ARBA00047319"/>
    </source>
</evidence>
<dbReference type="PANTHER" id="PTHR43201:SF5">
    <property type="entry name" value="MEDIUM-CHAIN ACYL-COA LIGASE ACSF2, MITOCHONDRIAL"/>
    <property type="match status" value="1"/>
</dbReference>
<feature type="compositionally biased region" description="Polar residues" evidence="7">
    <location>
        <begin position="149"/>
        <end position="171"/>
    </location>
</feature>
<keyword evidence="11" id="KW-1185">Reference proteome</keyword>
<comment type="caution">
    <text evidence="10">The sequence shown here is derived from an EMBL/GenBank/DDBJ whole genome shotgun (WGS) entry which is preliminary data.</text>
</comment>
<gene>
    <name evidence="10" type="ORF">KGM_201059</name>
</gene>
<dbReference type="eggNOG" id="KOG1177">
    <property type="taxonomic scope" value="Eukaryota"/>
</dbReference>
<evidence type="ECO:0000259" key="9">
    <source>
        <dbReference type="Pfam" id="PF13193"/>
    </source>
</evidence>
<comment type="catalytic activity">
    <reaction evidence="6">
        <text>a medium-chain fatty acid + ATP + CoA = a medium-chain fatty acyl-CoA + AMP + diphosphate</text>
        <dbReference type="Rhea" id="RHEA:48340"/>
        <dbReference type="ChEBI" id="CHEBI:30616"/>
        <dbReference type="ChEBI" id="CHEBI:33019"/>
        <dbReference type="ChEBI" id="CHEBI:57287"/>
        <dbReference type="ChEBI" id="CHEBI:59558"/>
        <dbReference type="ChEBI" id="CHEBI:90546"/>
        <dbReference type="ChEBI" id="CHEBI:456215"/>
        <dbReference type="EC" id="6.2.1.2"/>
    </reaction>
</comment>
<evidence type="ECO:0000313" key="10">
    <source>
        <dbReference type="EMBL" id="OWR46020.1"/>
    </source>
</evidence>
<evidence type="ECO:0000256" key="6">
    <source>
        <dbReference type="ARBA" id="ARBA00048277"/>
    </source>
</evidence>
<dbReference type="PANTHER" id="PTHR43201">
    <property type="entry name" value="ACYL-COA SYNTHETASE"/>
    <property type="match status" value="1"/>
</dbReference>
<keyword evidence="2" id="KW-0436">Ligase</keyword>
<dbReference type="Pfam" id="PF00501">
    <property type="entry name" value="AMP-binding"/>
    <property type="match status" value="1"/>
</dbReference>
<comment type="catalytic activity">
    <reaction evidence="5">
        <text>octanoate + ATP + CoA = octanoyl-CoA + AMP + diphosphate</text>
        <dbReference type="Rhea" id="RHEA:33631"/>
        <dbReference type="ChEBI" id="CHEBI:25646"/>
        <dbReference type="ChEBI" id="CHEBI:30616"/>
        <dbReference type="ChEBI" id="CHEBI:33019"/>
        <dbReference type="ChEBI" id="CHEBI:57287"/>
        <dbReference type="ChEBI" id="CHEBI:57386"/>
        <dbReference type="ChEBI" id="CHEBI:456215"/>
    </reaction>
</comment>
<evidence type="ECO:0000256" key="2">
    <source>
        <dbReference type="ARBA" id="ARBA00022598"/>
    </source>
</evidence>
<dbReference type="AlphaFoldDB" id="A0A212EWZ6"/>
<feature type="region of interest" description="Disordered" evidence="7">
    <location>
        <begin position="140"/>
        <end position="177"/>
    </location>
</feature>